<keyword evidence="6" id="KW-0445">Lipid transport</keyword>
<evidence type="ECO:0000256" key="1">
    <source>
        <dbReference type="ARBA" id="ARBA00004496"/>
    </source>
</evidence>
<name>A0ABD2ACX6_VESSQ</name>
<dbReference type="SUPFAM" id="SSF55961">
    <property type="entry name" value="Bet v1-like"/>
    <property type="match status" value="1"/>
</dbReference>
<sequence length="491" mass="58045">MYSWQLFNLMLKRVNFKYTNSNINLSSFSRRFNTRIKFGGYRKRIDLWFKEQSTQVAKACTRQCEFIVAQRIRRSIQIFHLYTKIWDEVILKEIIKSWRTRVIRNSRKFLVGTVGVSVYNWDLERISDEEVNSYRQEIEGIYKLRDSTVVCPKCHLRIVIDNGSKQSGIEYCKCDGVKINTNKDPSGWQPYIERQDMLIWRKQESDTGLFAYKVYGSFSDVTAEDFLQVQIDIDYRKQWDITAHELQIIDTDPQSIKDKDHSADVIYWEMIWPKLFANRDYVYQRRWVIDKDKRIVVIVSKGTNHPNAPVKPGTHRVRTYWSYMVIKPYKDFYQPGIEFGLTYFDDPGMRVPSAITAWVAVAGLSDFLTRMRQASKDYKKYKMSQNNMTSNNHSIMDQDNLAEYEDLHEGLNRIEEDKNLKGHEIIKEDNLKHDEVIQHGKPLEFIQSMNEKTDIEESNIEENEDKDNVANSISQDKGGLLNYFFLSRLFA</sequence>
<dbReference type="PANTHER" id="PTHR19308">
    <property type="entry name" value="PHOSPHATIDYLCHOLINE TRANSFER PROTEIN"/>
    <property type="match status" value="1"/>
</dbReference>
<dbReference type="GO" id="GO:0005829">
    <property type="term" value="C:cytosol"/>
    <property type="evidence" value="ECO:0007669"/>
    <property type="project" value="UniProtKB-ARBA"/>
</dbReference>
<keyword evidence="3" id="KW-0963">Cytoplasm</keyword>
<comment type="caution">
    <text evidence="13">The sequence shown here is derived from an EMBL/GenBank/DDBJ whole genome shotgun (WGS) entry which is preliminary data.</text>
</comment>
<dbReference type="EMBL" id="JAUDFV010000152">
    <property type="protein sequence ID" value="KAL2718469.1"/>
    <property type="molecule type" value="Genomic_DNA"/>
</dbReference>
<evidence type="ECO:0000256" key="3">
    <source>
        <dbReference type="ARBA" id="ARBA00022490"/>
    </source>
</evidence>
<feature type="domain" description="START" evidence="12">
    <location>
        <begin position="184"/>
        <end position="380"/>
    </location>
</feature>
<gene>
    <name evidence="13" type="ORF">V1478_012345</name>
</gene>
<evidence type="ECO:0000256" key="5">
    <source>
        <dbReference type="ARBA" id="ARBA00022990"/>
    </source>
</evidence>
<evidence type="ECO:0000256" key="11">
    <source>
        <dbReference type="ARBA" id="ARBA00079049"/>
    </source>
</evidence>
<keyword evidence="2" id="KW-0813">Transport</keyword>
<evidence type="ECO:0000259" key="12">
    <source>
        <dbReference type="PROSITE" id="PS50848"/>
    </source>
</evidence>
<comment type="subcellular location">
    <subcellularLocation>
        <location evidence="1">Cytoplasm</location>
    </subcellularLocation>
</comment>
<keyword evidence="14" id="KW-1185">Reference proteome</keyword>
<protein>
    <recommendedName>
        <fullName evidence="9">Phosphatidylcholine transfer protein</fullName>
    </recommendedName>
    <alternativeName>
        <fullName evidence="11">START domain-containing protein 2</fullName>
    </alternativeName>
    <alternativeName>
        <fullName evidence="10">StAR-related lipid transfer protein 2</fullName>
    </alternativeName>
</protein>
<dbReference type="CDD" id="cd08911">
    <property type="entry name" value="START_STARD7-like"/>
    <property type="match status" value="1"/>
</dbReference>
<dbReference type="InterPro" id="IPR051213">
    <property type="entry name" value="START_lipid_transfer"/>
</dbReference>
<keyword evidence="4" id="KW-0597">Phosphoprotein</keyword>
<accession>A0ABD2ACX6</accession>
<evidence type="ECO:0000256" key="10">
    <source>
        <dbReference type="ARBA" id="ARBA00077188"/>
    </source>
</evidence>
<evidence type="ECO:0000256" key="7">
    <source>
        <dbReference type="ARBA" id="ARBA00023121"/>
    </source>
</evidence>
<evidence type="ECO:0000256" key="4">
    <source>
        <dbReference type="ARBA" id="ARBA00022553"/>
    </source>
</evidence>
<dbReference type="GO" id="GO:0006869">
    <property type="term" value="P:lipid transport"/>
    <property type="evidence" value="ECO:0007669"/>
    <property type="project" value="UniProtKB-KW"/>
</dbReference>
<dbReference type="InterPro" id="IPR023393">
    <property type="entry name" value="START-like_dom_sf"/>
</dbReference>
<dbReference type="FunFam" id="3.30.530.20:FF:000017">
    <property type="entry name" value="Phosphatidylcholine transfer protein, putative"/>
    <property type="match status" value="1"/>
</dbReference>
<dbReference type="PANTHER" id="PTHR19308:SF8">
    <property type="entry name" value="STAR-RELATED LIPID TRANSFER PROTEIN 7, MITOCHONDRIAL"/>
    <property type="match status" value="1"/>
</dbReference>
<dbReference type="Pfam" id="PF01852">
    <property type="entry name" value="START"/>
    <property type="match status" value="1"/>
</dbReference>
<proteinExistence type="predicted"/>
<keyword evidence="7" id="KW-0446">Lipid-binding</keyword>
<reference evidence="13 14" key="1">
    <citation type="journal article" date="2024" name="Ann. Entomol. Soc. Am.">
        <title>Genomic analyses of the southern and eastern yellowjacket wasps (Hymenoptera: Vespidae) reveal evolutionary signatures of social life.</title>
        <authorList>
            <person name="Catto M.A."/>
            <person name="Caine P.B."/>
            <person name="Orr S.E."/>
            <person name="Hunt B.G."/>
            <person name="Goodisman M.A.D."/>
        </authorList>
    </citation>
    <scope>NUCLEOTIDE SEQUENCE [LARGE SCALE GENOMIC DNA]</scope>
    <source>
        <strain evidence="13">233</strain>
        <tissue evidence="13">Head and thorax</tissue>
    </source>
</reference>
<keyword evidence="5" id="KW-0007">Acetylation</keyword>
<comment type="subunit">
    <text evidence="8">Interacts with ACOT13/THEM2.</text>
</comment>
<evidence type="ECO:0000313" key="13">
    <source>
        <dbReference type="EMBL" id="KAL2718469.1"/>
    </source>
</evidence>
<dbReference type="GO" id="GO:0008289">
    <property type="term" value="F:lipid binding"/>
    <property type="evidence" value="ECO:0007669"/>
    <property type="project" value="UniProtKB-KW"/>
</dbReference>
<dbReference type="PROSITE" id="PS50848">
    <property type="entry name" value="START"/>
    <property type="match status" value="1"/>
</dbReference>
<dbReference type="InterPro" id="IPR002913">
    <property type="entry name" value="START_lipid-bd_dom"/>
</dbReference>
<evidence type="ECO:0000256" key="8">
    <source>
        <dbReference type="ARBA" id="ARBA00063535"/>
    </source>
</evidence>
<dbReference type="InterPro" id="IPR041949">
    <property type="entry name" value="START_STARD7"/>
</dbReference>
<evidence type="ECO:0000256" key="2">
    <source>
        <dbReference type="ARBA" id="ARBA00022448"/>
    </source>
</evidence>
<evidence type="ECO:0000256" key="9">
    <source>
        <dbReference type="ARBA" id="ARBA00069061"/>
    </source>
</evidence>
<dbReference type="Proteomes" id="UP001607302">
    <property type="component" value="Unassembled WGS sequence"/>
</dbReference>
<organism evidence="13 14">
    <name type="scientific">Vespula squamosa</name>
    <name type="common">Southern yellow jacket</name>
    <name type="synonym">Wasp</name>
    <dbReference type="NCBI Taxonomy" id="30214"/>
    <lineage>
        <taxon>Eukaryota</taxon>
        <taxon>Metazoa</taxon>
        <taxon>Ecdysozoa</taxon>
        <taxon>Arthropoda</taxon>
        <taxon>Hexapoda</taxon>
        <taxon>Insecta</taxon>
        <taxon>Pterygota</taxon>
        <taxon>Neoptera</taxon>
        <taxon>Endopterygota</taxon>
        <taxon>Hymenoptera</taxon>
        <taxon>Apocrita</taxon>
        <taxon>Aculeata</taxon>
        <taxon>Vespoidea</taxon>
        <taxon>Vespidae</taxon>
        <taxon>Vespinae</taxon>
        <taxon>Vespula</taxon>
    </lineage>
</organism>
<dbReference type="AlphaFoldDB" id="A0ABD2ACX6"/>
<evidence type="ECO:0000256" key="6">
    <source>
        <dbReference type="ARBA" id="ARBA00023055"/>
    </source>
</evidence>
<evidence type="ECO:0000313" key="14">
    <source>
        <dbReference type="Proteomes" id="UP001607302"/>
    </source>
</evidence>
<dbReference type="Gene3D" id="3.30.530.20">
    <property type="match status" value="1"/>
</dbReference>